<keyword evidence="4 8" id="KW-0436">Ligase</keyword>
<feature type="domain" description="AMP-dependent synthetase/ligase" evidence="9">
    <location>
        <begin position="101"/>
        <end position="486"/>
    </location>
</feature>
<feature type="domain" description="AMP-binding enzyme C-terminal" evidence="10">
    <location>
        <begin position="548"/>
        <end position="626"/>
    </location>
</feature>
<dbReference type="PANTHER" id="PTHR24095:SF14">
    <property type="entry name" value="ACETYL-COENZYME A SYNTHETASE 1"/>
    <property type="match status" value="1"/>
</dbReference>
<dbReference type="GO" id="GO:0005524">
    <property type="term" value="F:ATP binding"/>
    <property type="evidence" value="ECO:0007669"/>
    <property type="project" value="UniProtKB-UniRule"/>
</dbReference>
<keyword evidence="13" id="KW-1185">Reference proteome</keyword>
<evidence type="ECO:0000256" key="2">
    <source>
        <dbReference type="ARBA" id="ARBA00006432"/>
    </source>
</evidence>
<evidence type="ECO:0000256" key="1">
    <source>
        <dbReference type="ARBA" id="ARBA00000131"/>
    </source>
</evidence>
<dbReference type="InterPro" id="IPR032387">
    <property type="entry name" value="ACAS_N"/>
</dbReference>
<accession>A0A2S6C2I9</accession>
<dbReference type="STRING" id="357750.A0A2S6C2I9"/>
<dbReference type="AlphaFoldDB" id="A0A2S6C2I9"/>
<evidence type="ECO:0000259" key="11">
    <source>
        <dbReference type="Pfam" id="PF16177"/>
    </source>
</evidence>
<dbReference type="GO" id="GO:0003987">
    <property type="term" value="F:acetate-CoA ligase activity"/>
    <property type="evidence" value="ECO:0007669"/>
    <property type="project" value="UniProtKB-UniRule"/>
</dbReference>
<dbReference type="FunFam" id="3.40.50.12780:FF:000001">
    <property type="entry name" value="Acetyl-coenzyme A synthetase"/>
    <property type="match status" value="1"/>
</dbReference>
<dbReference type="CDD" id="cd05966">
    <property type="entry name" value="ACS"/>
    <property type="match status" value="1"/>
</dbReference>
<name>A0A2S6C2I9_9PEZI</name>
<evidence type="ECO:0000256" key="6">
    <source>
        <dbReference type="ARBA" id="ARBA00022840"/>
    </source>
</evidence>
<keyword evidence="5 8" id="KW-0547">Nucleotide-binding</keyword>
<gene>
    <name evidence="12" type="ORF">CBER1_04594</name>
</gene>
<reference evidence="13" key="1">
    <citation type="journal article" date="2017" name="bioRxiv">
        <title>Conservation of a gene cluster reveals novel cercosporin biosynthetic mechanisms and extends production to the genus Colletotrichum.</title>
        <authorList>
            <person name="de Jonge R."/>
            <person name="Ebert M.K."/>
            <person name="Huitt-Roehl C.R."/>
            <person name="Pal P."/>
            <person name="Suttle J.C."/>
            <person name="Spanner R.E."/>
            <person name="Neubauer J.D."/>
            <person name="Jurick W.M.II."/>
            <person name="Stott K.A."/>
            <person name="Secor G.A."/>
            <person name="Thomma B.P.H.J."/>
            <person name="Van de Peer Y."/>
            <person name="Townsend C.A."/>
            <person name="Bolton M.D."/>
        </authorList>
    </citation>
    <scope>NUCLEOTIDE SEQUENCE [LARGE SCALE GENOMIC DNA]</scope>
    <source>
        <strain evidence="13">CBS538.71</strain>
    </source>
</reference>
<sequence>MSEGTEQPPNGIPESHSAETYHVPEAFLKKHPKRPHIGSLDEYKKMYQESIENPDQFWGKLARELLTWERDFQTVHSGSLTNGDNAWFTEGKLNASYNCVDRHAHKNPDKPAIIYEADEKGEGRTITYGELLREVSRLSWVLKQMGVKKGDTVALYLPMIPEAVIAFLACTRIGAVHSVVFAGFSSDSLRDRIIDAESKVVITTDEGKRGGKLIGTKKIVDEALKQCPDVTSCLVYQRTGAEVPWTKGRDLWWHEEMEKWPAYYAPESMNAEDPLFLLYTSGSTGKPKGVMHTTGGYLVGAAATGKYVFDIHDSDIFFCGGDVGWITGHTYVVYSPLVLGVATVVFEGTPAYPDFSRYWDVCEKHKVTQFYVAPTALRLLKRAGDEHVKQQMKSLRVLGSVGEPIAAEVWKWYHEIVGKKEAHIVDTYWQTETGSHVITPLGGVTPTKPGSASLPFFGIEPALIDPVSGEEISGNDKEGVLAFKQAWPSMARTVWGAHKRYMDTYLNVYKGYYFTGDGAARDKEGYYWIRGRVDDVVNVSGHRLSTAEIEAALIEHNAVGEAAVVGINDELTGQAVNAFVSIKDGNEVNDQLKKDLVLQVRKSIGPFAAPKAVFIIPDLPKTRSGKIMRRILRKILAGEEDQLGDTSTLADPSVVDKIIENVKENKPKDKK</sequence>
<dbReference type="GO" id="GO:0005829">
    <property type="term" value="C:cytosol"/>
    <property type="evidence" value="ECO:0007669"/>
    <property type="project" value="TreeGrafter"/>
</dbReference>
<dbReference type="Pfam" id="PF13193">
    <property type="entry name" value="AMP-binding_C"/>
    <property type="match status" value="1"/>
</dbReference>
<dbReference type="EC" id="6.2.1.1" evidence="3 8"/>
<dbReference type="InterPro" id="IPR045851">
    <property type="entry name" value="AMP-bd_C_sf"/>
</dbReference>
<comment type="similarity">
    <text evidence="2 8">Belongs to the ATP-dependent AMP-binding enzyme family.</text>
</comment>
<evidence type="ECO:0000259" key="9">
    <source>
        <dbReference type="Pfam" id="PF00501"/>
    </source>
</evidence>
<evidence type="ECO:0000313" key="13">
    <source>
        <dbReference type="Proteomes" id="UP000237631"/>
    </source>
</evidence>
<evidence type="ECO:0000313" key="12">
    <source>
        <dbReference type="EMBL" id="PPJ53930.1"/>
    </source>
</evidence>
<dbReference type="Gene3D" id="3.30.300.30">
    <property type="match status" value="1"/>
</dbReference>
<dbReference type="NCBIfam" id="TIGR02188">
    <property type="entry name" value="Ac_CoA_lig_AcsA"/>
    <property type="match status" value="1"/>
</dbReference>
<evidence type="ECO:0000256" key="4">
    <source>
        <dbReference type="ARBA" id="ARBA00022598"/>
    </source>
</evidence>
<feature type="domain" description="Acetyl-coenzyme A synthetase N-terminal" evidence="11">
    <location>
        <begin position="43"/>
        <end position="99"/>
    </location>
</feature>
<keyword evidence="6 8" id="KW-0067">ATP-binding</keyword>
<dbReference type="InterPro" id="IPR025110">
    <property type="entry name" value="AMP-bd_C"/>
</dbReference>
<dbReference type="FunFam" id="3.30.300.30:FF:000004">
    <property type="entry name" value="Acetyl-coenzyme A synthetase"/>
    <property type="match status" value="1"/>
</dbReference>
<dbReference type="Proteomes" id="UP000237631">
    <property type="component" value="Unassembled WGS sequence"/>
</dbReference>
<evidence type="ECO:0000256" key="8">
    <source>
        <dbReference type="RuleBase" id="RU361147"/>
    </source>
</evidence>
<evidence type="ECO:0000256" key="7">
    <source>
        <dbReference type="ARBA" id="ARBA00073617"/>
    </source>
</evidence>
<dbReference type="GO" id="GO:0016208">
    <property type="term" value="F:AMP binding"/>
    <property type="evidence" value="ECO:0007669"/>
    <property type="project" value="InterPro"/>
</dbReference>
<proteinExistence type="inferred from homology"/>
<dbReference type="SUPFAM" id="SSF56801">
    <property type="entry name" value="Acetyl-CoA synthetase-like"/>
    <property type="match status" value="1"/>
</dbReference>
<dbReference type="NCBIfam" id="NF001208">
    <property type="entry name" value="PRK00174.1"/>
    <property type="match status" value="1"/>
</dbReference>
<comment type="caution">
    <text evidence="12">The sequence shown here is derived from an EMBL/GenBank/DDBJ whole genome shotgun (WGS) entry which is preliminary data.</text>
</comment>
<dbReference type="InterPro" id="IPR000873">
    <property type="entry name" value="AMP-dep_synth/lig_dom"/>
</dbReference>
<evidence type="ECO:0000256" key="3">
    <source>
        <dbReference type="ARBA" id="ARBA00013275"/>
    </source>
</evidence>
<dbReference type="OrthoDB" id="1706066at2759"/>
<dbReference type="InterPro" id="IPR020845">
    <property type="entry name" value="AMP-binding_CS"/>
</dbReference>
<dbReference type="Pfam" id="PF00501">
    <property type="entry name" value="AMP-binding"/>
    <property type="match status" value="1"/>
</dbReference>
<dbReference type="Pfam" id="PF16177">
    <property type="entry name" value="ACAS_N"/>
    <property type="match status" value="1"/>
</dbReference>
<comment type="catalytic activity">
    <reaction evidence="1 8">
        <text>acetate + ATP + CoA = acetyl-CoA + AMP + diphosphate</text>
        <dbReference type="Rhea" id="RHEA:23176"/>
        <dbReference type="ChEBI" id="CHEBI:30089"/>
        <dbReference type="ChEBI" id="CHEBI:30616"/>
        <dbReference type="ChEBI" id="CHEBI:33019"/>
        <dbReference type="ChEBI" id="CHEBI:57287"/>
        <dbReference type="ChEBI" id="CHEBI:57288"/>
        <dbReference type="ChEBI" id="CHEBI:456215"/>
        <dbReference type="EC" id="6.2.1.1"/>
    </reaction>
</comment>
<dbReference type="PROSITE" id="PS00455">
    <property type="entry name" value="AMP_BINDING"/>
    <property type="match status" value="1"/>
</dbReference>
<dbReference type="PANTHER" id="PTHR24095">
    <property type="entry name" value="ACETYL-COENZYME A SYNTHETASE"/>
    <property type="match status" value="1"/>
</dbReference>
<dbReference type="InterPro" id="IPR042099">
    <property type="entry name" value="ANL_N_sf"/>
</dbReference>
<dbReference type="InterPro" id="IPR011904">
    <property type="entry name" value="Ac_CoA_lig"/>
</dbReference>
<evidence type="ECO:0000259" key="10">
    <source>
        <dbReference type="Pfam" id="PF13193"/>
    </source>
</evidence>
<organism evidence="12 13">
    <name type="scientific">Cercospora berteroae</name>
    <dbReference type="NCBI Taxonomy" id="357750"/>
    <lineage>
        <taxon>Eukaryota</taxon>
        <taxon>Fungi</taxon>
        <taxon>Dikarya</taxon>
        <taxon>Ascomycota</taxon>
        <taxon>Pezizomycotina</taxon>
        <taxon>Dothideomycetes</taxon>
        <taxon>Dothideomycetidae</taxon>
        <taxon>Mycosphaerellales</taxon>
        <taxon>Mycosphaerellaceae</taxon>
        <taxon>Cercospora</taxon>
    </lineage>
</organism>
<dbReference type="Gene3D" id="3.40.50.12780">
    <property type="entry name" value="N-terminal domain of ligase-like"/>
    <property type="match status" value="1"/>
</dbReference>
<dbReference type="EMBL" id="PNEN01000574">
    <property type="protein sequence ID" value="PPJ53930.1"/>
    <property type="molecule type" value="Genomic_DNA"/>
</dbReference>
<protein>
    <recommendedName>
        <fullName evidence="7 8">Acetyl-coenzyme A synthetase</fullName>
        <ecNumber evidence="3 8">6.2.1.1</ecNumber>
    </recommendedName>
</protein>
<evidence type="ECO:0000256" key="5">
    <source>
        <dbReference type="ARBA" id="ARBA00022741"/>
    </source>
</evidence>
<dbReference type="GO" id="GO:0019427">
    <property type="term" value="P:acetyl-CoA biosynthetic process from acetate"/>
    <property type="evidence" value="ECO:0007669"/>
    <property type="project" value="InterPro"/>
</dbReference>